<feature type="transmembrane region" description="Helical" evidence="1">
    <location>
        <begin position="20"/>
        <end position="40"/>
    </location>
</feature>
<protein>
    <submittedName>
        <fullName evidence="2">DUF975 family protein</fullName>
    </submittedName>
</protein>
<dbReference type="Pfam" id="PF06161">
    <property type="entry name" value="DUF975"/>
    <property type="match status" value="1"/>
</dbReference>
<organism evidence="2 3">
    <name type="scientific">Paenibacillus artemisiicola</name>
    <dbReference type="NCBI Taxonomy" id="1172618"/>
    <lineage>
        <taxon>Bacteria</taxon>
        <taxon>Bacillati</taxon>
        <taxon>Bacillota</taxon>
        <taxon>Bacilli</taxon>
        <taxon>Bacillales</taxon>
        <taxon>Paenibacillaceae</taxon>
        <taxon>Paenibacillus</taxon>
    </lineage>
</organism>
<dbReference type="InterPro" id="IPR010380">
    <property type="entry name" value="DUF975"/>
</dbReference>
<dbReference type="PANTHER" id="PTHR40076">
    <property type="entry name" value="MEMBRANE PROTEIN-RELATED"/>
    <property type="match status" value="1"/>
</dbReference>
<proteinExistence type="predicted"/>
<evidence type="ECO:0000313" key="3">
    <source>
        <dbReference type="Proteomes" id="UP000670947"/>
    </source>
</evidence>
<comment type="caution">
    <text evidence="2">The sequence shown here is derived from an EMBL/GenBank/DDBJ whole genome shotgun (WGS) entry which is preliminary data.</text>
</comment>
<reference evidence="2 3" key="1">
    <citation type="submission" date="2021-03" db="EMBL/GenBank/DDBJ databases">
        <title>Paenibacillus artemisicola MWE-103 whole genome sequence.</title>
        <authorList>
            <person name="Ham Y.J."/>
        </authorList>
    </citation>
    <scope>NUCLEOTIDE SEQUENCE [LARGE SCALE GENOMIC DNA]</scope>
    <source>
        <strain evidence="2 3">MWE-103</strain>
    </source>
</reference>
<gene>
    <name evidence="2" type="ORF">I8J29_31975</name>
</gene>
<keyword evidence="3" id="KW-1185">Reference proteome</keyword>
<dbReference type="PANTHER" id="PTHR40076:SF1">
    <property type="entry name" value="MEMBRANE PROTEIN"/>
    <property type="match status" value="1"/>
</dbReference>
<evidence type="ECO:0000256" key="1">
    <source>
        <dbReference type="SAM" id="Phobius"/>
    </source>
</evidence>
<keyword evidence="1" id="KW-1133">Transmembrane helix</keyword>
<dbReference type="Proteomes" id="UP000670947">
    <property type="component" value="Unassembled WGS sequence"/>
</dbReference>
<accession>A0ABS3WKE2</accession>
<keyword evidence="1" id="KW-0812">Transmembrane</keyword>
<evidence type="ECO:0000313" key="2">
    <source>
        <dbReference type="EMBL" id="MBO7748799.1"/>
    </source>
</evidence>
<sequence>MMVTSSELRARARESLRGQWGRAAGFTLVMLLIGALPNVLPAIGQIAIEICAGALALGAYSYFLLVSRGERPPFVELFSGFADFIRSFLVYLLVLIFTILWMLLFIIPGIVAALRYSMAYFILKDNPEIGALEAIRRSKAMMVGHKWRLFVLLLSFIGWILLCIPTFGIGTLWLNPYIYTAVAHFYEDLRLRGESLSGSFAAQDSPPPPPPNSF</sequence>
<feature type="transmembrane region" description="Helical" evidence="1">
    <location>
        <begin position="149"/>
        <end position="174"/>
    </location>
</feature>
<feature type="transmembrane region" description="Helical" evidence="1">
    <location>
        <begin position="88"/>
        <end position="114"/>
    </location>
</feature>
<dbReference type="EMBL" id="JAGGDJ010000076">
    <property type="protein sequence ID" value="MBO7748799.1"/>
    <property type="molecule type" value="Genomic_DNA"/>
</dbReference>
<name>A0ABS3WKE2_9BACL</name>
<keyword evidence="1" id="KW-0472">Membrane</keyword>
<feature type="transmembrane region" description="Helical" evidence="1">
    <location>
        <begin position="46"/>
        <end position="67"/>
    </location>
</feature>